<reference evidence="3 4" key="1">
    <citation type="submission" date="2019-08" db="EMBL/GenBank/DDBJ databases">
        <title>Genome of Phaeodactylibacter luteus.</title>
        <authorList>
            <person name="Bowman J.P."/>
        </authorList>
    </citation>
    <scope>NUCLEOTIDE SEQUENCE [LARGE SCALE GENOMIC DNA]</scope>
    <source>
        <strain evidence="3 4">KCTC 42180</strain>
    </source>
</reference>
<dbReference type="Pfam" id="PF13573">
    <property type="entry name" value="SprB"/>
    <property type="match status" value="4"/>
</dbReference>
<protein>
    <recommendedName>
        <fullName evidence="2">Cohesin domain-containing protein</fullName>
    </recommendedName>
</protein>
<dbReference type="Gene3D" id="2.60.40.680">
    <property type="match status" value="1"/>
</dbReference>
<organism evidence="3 4">
    <name type="scientific">Phaeodactylibacter luteus</name>
    <dbReference type="NCBI Taxonomy" id="1564516"/>
    <lineage>
        <taxon>Bacteria</taxon>
        <taxon>Pseudomonadati</taxon>
        <taxon>Bacteroidota</taxon>
        <taxon>Saprospiria</taxon>
        <taxon>Saprospirales</taxon>
        <taxon>Haliscomenobacteraceae</taxon>
        <taxon>Phaeodactylibacter</taxon>
    </lineage>
</organism>
<evidence type="ECO:0000313" key="4">
    <source>
        <dbReference type="Proteomes" id="UP000321580"/>
    </source>
</evidence>
<feature type="signal peptide" evidence="1">
    <location>
        <begin position="1"/>
        <end position="21"/>
    </location>
</feature>
<dbReference type="InterPro" id="IPR002102">
    <property type="entry name" value="Cohesin_dom"/>
</dbReference>
<dbReference type="Gene3D" id="2.60.40.740">
    <property type="match status" value="3"/>
</dbReference>
<feature type="domain" description="Cohesin" evidence="2">
    <location>
        <begin position="307"/>
        <end position="413"/>
    </location>
</feature>
<accession>A0A5C6RP95</accession>
<dbReference type="SUPFAM" id="SSF49384">
    <property type="entry name" value="Carbohydrate-binding domain"/>
    <property type="match status" value="1"/>
</dbReference>
<dbReference type="GO" id="GO:0030246">
    <property type="term" value="F:carbohydrate binding"/>
    <property type="evidence" value="ECO:0007669"/>
    <property type="project" value="InterPro"/>
</dbReference>
<dbReference type="InterPro" id="IPR008965">
    <property type="entry name" value="CBM2/CBM3_carb-bd_dom_sf"/>
</dbReference>
<keyword evidence="4" id="KW-1185">Reference proteome</keyword>
<evidence type="ECO:0000313" key="3">
    <source>
        <dbReference type="EMBL" id="TXB64136.1"/>
    </source>
</evidence>
<feature type="chain" id="PRO_5023022110" description="Cohesin domain-containing protein" evidence="1">
    <location>
        <begin position="22"/>
        <end position="1566"/>
    </location>
</feature>
<dbReference type="Pfam" id="PF13585">
    <property type="entry name" value="CHU_C"/>
    <property type="match status" value="1"/>
</dbReference>
<evidence type="ECO:0000256" key="1">
    <source>
        <dbReference type="SAM" id="SignalP"/>
    </source>
</evidence>
<dbReference type="OrthoDB" id="607469at2"/>
<dbReference type="Proteomes" id="UP000321580">
    <property type="component" value="Unassembled WGS sequence"/>
</dbReference>
<comment type="caution">
    <text evidence="3">The sequence shown here is derived from an EMBL/GenBank/DDBJ whole genome shotgun (WGS) entry which is preliminary data.</text>
</comment>
<dbReference type="EMBL" id="VOOR01000012">
    <property type="protein sequence ID" value="TXB64136.1"/>
    <property type="molecule type" value="Genomic_DNA"/>
</dbReference>
<dbReference type="RefSeq" id="WP_147166835.1">
    <property type="nucleotide sequence ID" value="NZ_VOOR01000012.1"/>
</dbReference>
<keyword evidence="1" id="KW-0732">Signal</keyword>
<sequence length="1566" mass="163360">MIRAVFPTAFLLLAAVSWLSAQTPVNIKITDAPAGWNRVPCSNADAGTIAGFGPFVGESNDTDPDLIYLCMGDTLRVDHAGDFVLNGDPNNATAPGIAYVFYDDMPNVDGPDLDAVLADPSLNTTSPIVVNGMNFSQINGIWVSPSINGQGDLDLINNGSLQSAYNGGIPEPIQFWFAPITVDNGAGTGNMYFENGGPCVSVAIDEAFSVVYLEAITVAEELPNAGPGLQGALIVEGGLPEFDPAATYTVSIQNAAGTLAGTVLTPNAGHGDTLRYEVPAHGEYEVVIEDGKSCSFSTVINMPVLFDVGDVNGPPGDTVCVPIVVQNFVDLTNVQFSMAWDPALLDFVRVDNLTGNLPSFDTGSFNTSPSVTDTGRLTMGWLNFLGDPISLADGEVMFEVCFEILGDIGDQAGVSIVDDPSIIQVGNASTGQSDLPVDTEPGSVIVTPNALLVQSFAEDETCDGDNDGSFTVAISGGAAPYLYSWNELNDTDPPTTGTVAAGDSLIVNGLSPNDYVVTITDNEVPANTVIDTITIGAGLNLGVNIEVFTPPTCAGDADGALIAVVIENGVTNNNADGLYNFTWSIADSTRQVLSGIAPGSYAVTVTTLDGECMNSDNGFLGGPAVLELPGQNETPPDPNLTVNSPTCLGAEDGDISAMATGGSTFAGGEYIYTWVGLGLPPDTAATAQLADINPGTYQLAVLDANGCTDTATYNITPDKTLLINLVDSSHVSCNSLSDAFIQVNGSSQGQAPFGAFTYSWEEVDGAQTFNTPLIQNLGAGQYALTITDMDPLGCFAVDTFDIGQPDSLLVGLTNLQNESCQVGNDGAIAVAANGGTAPYQYNWSNMSTDSSLTMLSEGVFFLTVTDGNNCELIDTFAVTAPTPPTIVSFENDTLACNGDANGSLTINAVPAPGGAPISGYAWSNNATGPTINGLAAGQYIVTITSADGCVFSDTAFVLEPAPLAIDSVNSNLPLCVGQSNGSLAVFASGGTAPYQYIWGNTPENDTLATVLYPGLAAGTYNLTVTDANGCAPAVASVVLEDPADIDIAFSDVQQVSCFEGVCDGQATAAAIYEDGTTGLFNFSWESGEVTLDVMSATAVQLCRDSQTVVVTDQNGCVATAEVFIPSPDPIEINVDVSNVSCAGEEDGTALAMPSGGTGLFTFSWPDLGEDTAAVSGLASGLYTIVVTDANGCEQDQLVEITEPDPLVLSIDPNNTQDVSCFGLEDGQVAVTYNFNDNINPVGANPFTFSANVPPGAGSPSTGFANGLAAGTYGITITDVRGCRDSVSVTLTSPPEIMAVIPDPEDPLCFDATTLVFIDTVFGGVGTVLDDYRYMVDGNGVLLPPDIPADIFGDGEHTVEIFDPNGCSAVYFVDIDQPEEILVTFPESFIEVELGDSTTRLQPIITPVGIVIDSFIWTPADYLSSDTVEAPIVFPLESLEYTLQVVDENGCTAFGSIFVELDANRNIYIPNAFSPNGDGINDEFRVYPCTGVTAINNVSIYDRWGNQVFQRSGIDVRSGQFCSGGLPLWEGDARGEDMNKGVFVYVIQVEFLDGVRLTYRGDVSILK</sequence>
<dbReference type="InterPro" id="IPR025667">
    <property type="entry name" value="SprB_repeat"/>
</dbReference>
<evidence type="ECO:0000259" key="2">
    <source>
        <dbReference type="Pfam" id="PF00963"/>
    </source>
</evidence>
<gene>
    <name evidence="3" type="ORF">FRY97_07530</name>
</gene>
<proteinExistence type="predicted"/>
<name>A0A5C6RP95_9BACT</name>
<dbReference type="Pfam" id="PF00963">
    <property type="entry name" value="Cohesin"/>
    <property type="match status" value="1"/>
</dbReference>
<dbReference type="GO" id="GO:0000272">
    <property type="term" value="P:polysaccharide catabolic process"/>
    <property type="evidence" value="ECO:0007669"/>
    <property type="project" value="InterPro"/>
</dbReference>